<dbReference type="PRINTS" id="PR00313">
    <property type="entry name" value="CABNDNGRPT"/>
</dbReference>
<dbReference type="PROSITE" id="PS00330">
    <property type="entry name" value="HEMOLYSIN_CALCIUM"/>
    <property type="match status" value="2"/>
</dbReference>
<keyword evidence="6" id="KW-0106">Calcium</keyword>
<dbReference type="GO" id="GO:0005509">
    <property type="term" value="F:calcium ion binding"/>
    <property type="evidence" value="ECO:0007669"/>
    <property type="project" value="InterPro"/>
</dbReference>
<evidence type="ECO:0000256" key="2">
    <source>
        <dbReference type="ARBA" id="ARBA00004613"/>
    </source>
</evidence>
<keyword evidence="7" id="KW-0843">Virulence</keyword>
<evidence type="ECO:0000256" key="4">
    <source>
        <dbReference type="ARBA" id="ARBA00022656"/>
    </source>
</evidence>
<dbReference type="InterPro" id="IPR001343">
    <property type="entry name" value="Hemolysn_Ca-bd"/>
</dbReference>
<keyword evidence="5" id="KW-0677">Repeat</keyword>
<protein>
    <recommendedName>
        <fullName evidence="12">Calcium-binding protein</fullName>
    </recommendedName>
</protein>
<name>A0A7X0EQZ4_9PSED</name>
<dbReference type="PANTHER" id="PTHR38340:SF1">
    <property type="entry name" value="S-LAYER PROTEIN"/>
    <property type="match status" value="1"/>
</dbReference>
<feature type="region of interest" description="Disordered" evidence="9">
    <location>
        <begin position="495"/>
        <end position="520"/>
    </location>
</feature>
<dbReference type="SUPFAM" id="SSF51120">
    <property type="entry name" value="beta-Roll"/>
    <property type="match status" value="4"/>
</dbReference>
<reference evidence="10 11" key="1">
    <citation type="submission" date="2020-08" db="EMBL/GenBank/DDBJ databases">
        <title>Functional genomics of gut bacteria from endangered species of beetles.</title>
        <authorList>
            <person name="Carlos-Shanley C."/>
        </authorList>
    </citation>
    <scope>NUCLEOTIDE SEQUENCE [LARGE SCALE GENOMIC DNA]</scope>
    <source>
        <strain evidence="10 11">S00202</strain>
    </source>
</reference>
<dbReference type="GO" id="GO:0090729">
    <property type="term" value="F:toxin activity"/>
    <property type="evidence" value="ECO:0007669"/>
    <property type="project" value="UniProtKB-KW"/>
</dbReference>
<keyword evidence="11" id="KW-1185">Reference proteome</keyword>
<dbReference type="Proteomes" id="UP000557193">
    <property type="component" value="Unassembled WGS sequence"/>
</dbReference>
<evidence type="ECO:0000256" key="7">
    <source>
        <dbReference type="ARBA" id="ARBA00023026"/>
    </source>
</evidence>
<dbReference type="InterPro" id="IPR018511">
    <property type="entry name" value="Hemolysin-typ_Ca-bd_CS"/>
</dbReference>
<dbReference type="Pfam" id="PF00353">
    <property type="entry name" value="HemolysinCabind"/>
    <property type="match status" value="5"/>
</dbReference>
<organism evidence="10 11">
    <name type="scientific">Pseudomonas fluvialis</name>
    <dbReference type="NCBI Taxonomy" id="1793966"/>
    <lineage>
        <taxon>Bacteria</taxon>
        <taxon>Pseudomonadati</taxon>
        <taxon>Pseudomonadota</taxon>
        <taxon>Gammaproteobacteria</taxon>
        <taxon>Pseudomonadales</taxon>
        <taxon>Pseudomonadaceae</taxon>
        <taxon>Pseudomonas</taxon>
    </lineage>
</organism>
<dbReference type="InterPro" id="IPR003995">
    <property type="entry name" value="RTX_toxin_determinant-A"/>
</dbReference>
<accession>A0A7X0EQZ4</accession>
<dbReference type="PRINTS" id="PR01488">
    <property type="entry name" value="RTXTOXINA"/>
</dbReference>
<evidence type="ECO:0000313" key="10">
    <source>
        <dbReference type="EMBL" id="MBB6340578.1"/>
    </source>
</evidence>
<evidence type="ECO:0000256" key="5">
    <source>
        <dbReference type="ARBA" id="ARBA00022737"/>
    </source>
</evidence>
<dbReference type="InterPro" id="IPR011049">
    <property type="entry name" value="Serralysin-like_metalloprot_C"/>
</dbReference>
<dbReference type="EMBL" id="JACHLL010000001">
    <property type="protein sequence ID" value="MBB6340578.1"/>
    <property type="molecule type" value="Genomic_DNA"/>
</dbReference>
<comment type="caution">
    <text evidence="10">The sequence shown here is derived from an EMBL/GenBank/DDBJ whole genome shotgun (WGS) entry which is preliminary data.</text>
</comment>
<dbReference type="PANTHER" id="PTHR38340">
    <property type="entry name" value="S-LAYER PROTEIN"/>
    <property type="match status" value="1"/>
</dbReference>
<feature type="compositionally biased region" description="Low complexity" evidence="9">
    <location>
        <begin position="509"/>
        <end position="520"/>
    </location>
</feature>
<evidence type="ECO:0000256" key="3">
    <source>
        <dbReference type="ARBA" id="ARBA00022525"/>
    </source>
</evidence>
<gene>
    <name evidence="10" type="ORF">HNP49_000728</name>
</gene>
<dbReference type="RefSeq" id="WP_184680688.1">
    <property type="nucleotide sequence ID" value="NZ_JACHLL010000001.1"/>
</dbReference>
<dbReference type="InterPro" id="IPR050557">
    <property type="entry name" value="RTX_toxin/Mannuronan_C5-epim"/>
</dbReference>
<evidence type="ECO:0000256" key="6">
    <source>
        <dbReference type="ARBA" id="ARBA00022837"/>
    </source>
</evidence>
<sequence>MQITGTPSADSLIGTAEDDTVLGGLGTDSLSLNANPAAIRLSLNAFGQWVVESTQGRDLLLGVERLVMADQSQLSLAQRLVAGMAEQHVNHTTSDYQLNQSVAALADGGWLVTWQSYTQDGSGYGVYQQRYGADGKAVGGEARVNTTTASSQDTPVVTGLADGGWLVCWTSYDQDGSATGLYQQRYNRAGETAGAEQQVNSQVEDYQLNASVTSLNDGGWLVCWESYAQDGSGYGVYQQRYGADGLASGEESRVNTLTTGSQNTASVTALTDGGWLVSWMAYSEDGLQSDILQQHYASTGLPVGTETTVNSSSGTLQESPRTTALLDGGWLVTWQAPQADGNATDIYQQRYAANGNPAAGETRVNSTVADYQLNASTCGLADGGWLVCWESYNQDGSGYGVYQQRYNAQGIAQGGEVRVNSFTSGSQGTPSVAALPDGGWVISWTSYEQEDTSSGIYQQRYSAAGAPVGTGTPTLTGDQHDNWLQFSGLQSIELEGAGGNDHLEGGSGNDRLNGGTGTDTLTGGLGNDTYVIDSSGDRIIESSTLTAETDSVQSSVTWTLGANLERLTLTGSNAINGTGNALANTLTGNTGNNILNGGAGADTLAGGLGNDLYVVDNSHDVISETSTLGSEVDGVLSLISWTLGANQENLLLGGSTAINGTGNGLTNALTGNAAANVLNGGAGADTLTGGLGNDTYVVDNSGDVISETSTLGSEVDGVLSLVNWTLGANLENLLLVGSTAINGMGNSLANSLAGNAAANTLNGGAGSDTLTGGGGADRFVLDNSATGDLISDFLSGTDKLVLDNSGLGGIGDKDALLEGALLRSAAGGFSTSAELVVFSSNISGSITATAASANIGSATSAYAIGDSRIFAVDNGSQTAVYQFKAVDTDAAVESHELKLLGTLNSAQTAIGDYLFQA</sequence>
<dbReference type="Gene3D" id="2.150.10.10">
    <property type="entry name" value="Serralysin-like metalloprotease, C-terminal"/>
    <property type="match status" value="3"/>
</dbReference>
<dbReference type="GO" id="GO:0005576">
    <property type="term" value="C:extracellular region"/>
    <property type="evidence" value="ECO:0007669"/>
    <property type="project" value="UniProtKB-SubCell"/>
</dbReference>
<keyword evidence="3" id="KW-0964">Secreted</keyword>
<evidence type="ECO:0008006" key="12">
    <source>
        <dbReference type="Google" id="ProtNLM"/>
    </source>
</evidence>
<keyword evidence="4" id="KW-0800">Toxin</keyword>
<comment type="subcellular location">
    <subcellularLocation>
        <location evidence="1">Membrane</location>
    </subcellularLocation>
    <subcellularLocation>
        <location evidence="2">Secreted</location>
    </subcellularLocation>
</comment>
<proteinExistence type="predicted"/>
<evidence type="ECO:0000256" key="8">
    <source>
        <dbReference type="ARBA" id="ARBA00023136"/>
    </source>
</evidence>
<evidence type="ECO:0000313" key="11">
    <source>
        <dbReference type="Proteomes" id="UP000557193"/>
    </source>
</evidence>
<evidence type="ECO:0000256" key="1">
    <source>
        <dbReference type="ARBA" id="ARBA00004370"/>
    </source>
</evidence>
<dbReference type="GO" id="GO:0016020">
    <property type="term" value="C:membrane"/>
    <property type="evidence" value="ECO:0007669"/>
    <property type="project" value="UniProtKB-SubCell"/>
</dbReference>
<keyword evidence="8" id="KW-0472">Membrane</keyword>
<dbReference type="AlphaFoldDB" id="A0A7X0EQZ4"/>
<evidence type="ECO:0000256" key="9">
    <source>
        <dbReference type="SAM" id="MobiDB-lite"/>
    </source>
</evidence>